<dbReference type="Pfam" id="PF13410">
    <property type="entry name" value="GST_C_2"/>
    <property type="match status" value="1"/>
</dbReference>
<dbReference type="Proteomes" id="UP000714275">
    <property type="component" value="Unassembled WGS sequence"/>
</dbReference>
<dbReference type="SUPFAM" id="SSF52833">
    <property type="entry name" value="Thioredoxin-like"/>
    <property type="match status" value="1"/>
</dbReference>
<dbReference type="Gene3D" id="3.40.30.10">
    <property type="entry name" value="Glutaredoxin"/>
    <property type="match status" value="1"/>
</dbReference>
<dbReference type="PROSITE" id="PS50404">
    <property type="entry name" value="GST_NTER"/>
    <property type="match status" value="1"/>
</dbReference>
<dbReference type="InterPro" id="IPR036249">
    <property type="entry name" value="Thioredoxin-like_sf"/>
</dbReference>
<dbReference type="SUPFAM" id="SSF47616">
    <property type="entry name" value="GST C-terminal domain-like"/>
    <property type="match status" value="1"/>
</dbReference>
<dbReference type="PANTHER" id="PTHR43968">
    <property type="match status" value="1"/>
</dbReference>
<dbReference type="CDD" id="cd00299">
    <property type="entry name" value="GST_C_family"/>
    <property type="match status" value="1"/>
</dbReference>
<evidence type="ECO:0008006" key="5">
    <source>
        <dbReference type="Google" id="ProtNLM"/>
    </source>
</evidence>
<dbReference type="InterPro" id="IPR010987">
    <property type="entry name" value="Glutathione-S-Trfase_C-like"/>
</dbReference>
<gene>
    <name evidence="3" type="ORF">EV702DRAFT_1075100</name>
</gene>
<protein>
    <recommendedName>
        <fullName evidence="5">Glutathione S-transferase</fullName>
    </recommendedName>
</protein>
<feature type="domain" description="GST N-terminal" evidence="1">
    <location>
        <begin position="4"/>
        <end position="87"/>
    </location>
</feature>
<dbReference type="OrthoDB" id="249703at2759"/>
<evidence type="ECO:0000313" key="4">
    <source>
        <dbReference type="Proteomes" id="UP000714275"/>
    </source>
</evidence>
<evidence type="ECO:0000259" key="1">
    <source>
        <dbReference type="PROSITE" id="PS50404"/>
    </source>
</evidence>
<organism evidence="3 4">
    <name type="scientific">Suillus placidus</name>
    <dbReference type="NCBI Taxonomy" id="48579"/>
    <lineage>
        <taxon>Eukaryota</taxon>
        <taxon>Fungi</taxon>
        <taxon>Dikarya</taxon>
        <taxon>Basidiomycota</taxon>
        <taxon>Agaricomycotina</taxon>
        <taxon>Agaricomycetes</taxon>
        <taxon>Agaricomycetidae</taxon>
        <taxon>Boletales</taxon>
        <taxon>Suillineae</taxon>
        <taxon>Suillaceae</taxon>
        <taxon>Suillus</taxon>
    </lineage>
</organism>
<dbReference type="GO" id="GO:0005737">
    <property type="term" value="C:cytoplasm"/>
    <property type="evidence" value="ECO:0007669"/>
    <property type="project" value="TreeGrafter"/>
</dbReference>
<dbReference type="AlphaFoldDB" id="A0A9P7A2N8"/>
<dbReference type="InterPro" id="IPR004045">
    <property type="entry name" value="Glutathione_S-Trfase_N"/>
</dbReference>
<dbReference type="CDD" id="cd00570">
    <property type="entry name" value="GST_N_family"/>
    <property type="match status" value="1"/>
</dbReference>
<accession>A0A9P7A2N8</accession>
<dbReference type="InterPro" id="IPR050983">
    <property type="entry name" value="GST_Omega/HSP26"/>
</dbReference>
<name>A0A9P7A2N8_9AGAM</name>
<keyword evidence="4" id="KW-1185">Reference proteome</keyword>
<dbReference type="Pfam" id="PF13417">
    <property type="entry name" value="GST_N_3"/>
    <property type="match status" value="1"/>
</dbReference>
<evidence type="ECO:0000259" key="2">
    <source>
        <dbReference type="PROSITE" id="PS50405"/>
    </source>
</evidence>
<dbReference type="EMBL" id="JABBWD010000006">
    <property type="protein sequence ID" value="KAG1781252.1"/>
    <property type="molecule type" value="Genomic_DNA"/>
</dbReference>
<feature type="domain" description="GST C-terminal" evidence="2">
    <location>
        <begin position="97"/>
        <end position="228"/>
    </location>
</feature>
<dbReference type="PROSITE" id="PS50405">
    <property type="entry name" value="GST_CTER"/>
    <property type="match status" value="1"/>
</dbReference>
<evidence type="ECO:0000313" key="3">
    <source>
        <dbReference type="EMBL" id="KAG1781252.1"/>
    </source>
</evidence>
<dbReference type="Gene3D" id="1.20.1050.10">
    <property type="match status" value="1"/>
</dbReference>
<sequence>MTPPLYTIIGTPFSTFTRSITLGLTHKGIPFTQVRCVPHSDTAYGNHPFGFLPTLIIHEIDGKTVNLKLRESAAIARYIDKVAPEPSLHISPGHGKAIIEEQMWEFVSLAGAHGFPAVEKGVVKPRVAATDAGTLTDSAIREQIKPAVEHLRKLLGKMEELMADEGYVFGSKLSWADFFLFPLLADLKAIPEGEVLSPRMLNWMEEMNKLEAVKATTPGTLSVGARPP</sequence>
<proteinExistence type="predicted"/>
<dbReference type="PANTHER" id="PTHR43968:SF6">
    <property type="entry name" value="GLUTATHIONE S-TRANSFERASE OMEGA"/>
    <property type="match status" value="1"/>
</dbReference>
<dbReference type="InterPro" id="IPR036282">
    <property type="entry name" value="Glutathione-S-Trfase_C_sf"/>
</dbReference>
<reference evidence="3" key="1">
    <citation type="journal article" date="2020" name="New Phytol.">
        <title>Comparative genomics reveals dynamic genome evolution in host specialist ectomycorrhizal fungi.</title>
        <authorList>
            <person name="Lofgren L.A."/>
            <person name="Nguyen N.H."/>
            <person name="Vilgalys R."/>
            <person name="Ruytinx J."/>
            <person name="Liao H.L."/>
            <person name="Branco S."/>
            <person name="Kuo A."/>
            <person name="LaButti K."/>
            <person name="Lipzen A."/>
            <person name="Andreopoulos W."/>
            <person name="Pangilinan J."/>
            <person name="Riley R."/>
            <person name="Hundley H."/>
            <person name="Na H."/>
            <person name="Barry K."/>
            <person name="Grigoriev I.V."/>
            <person name="Stajich J.E."/>
            <person name="Kennedy P.G."/>
        </authorList>
    </citation>
    <scope>NUCLEOTIDE SEQUENCE</scope>
    <source>
        <strain evidence="3">DOB743</strain>
    </source>
</reference>
<comment type="caution">
    <text evidence="3">The sequence shown here is derived from an EMBL/GenBank/DDBJ whole genome shotgun (WGS) entry which is preliminary data.</text>
</comment>